<dbReference type="EMBL" id="MOOE01000016">
    <property type="protein sequence ID" value="KAK1515742.1"/>
    <property type="molecule type" value="Genomic_DNA"/>
</dbReference>
<dbReference type="GeneID" id="85344634"/>
<feature type="region of interest" description="Disordered" evidence="5">
    <location>
        <begin position="248"/>
        <end position="273"/>
    </location>
</feature>
<sequence length="391" mass="43516">MASAKVDLAVAIPTFIGSVLSALFTFAVLILHFISPPRRRHVRHALIVNLLLSDFVDMVNNTVTGIILLRDGPLDQALPAGGCTMNAWVGQLTVQTTDFNILFISITVLLTVNKNHLLQDSSLRRILVVCLCAWIPGIITSFTALGLHIYGPVGGNWCWIQKKYPVYRWALSFGWRLLIFFLTVGIYTAIYIKLRRLFGRFRFSENSIEAVTTGRSRRTQTIPSSGEDQKPPTEQYIMKTTSFTVSHDQEDNRGLASDSSSTAPINDRNDQTDDLNFVSSHNAAIGGDHTAGLGEPDVCTDPPKLPPPPNLRRMLLLNGYPIGYLILWTPGIVNRLIEIQGGTSPNWLIGLLASSQYIGLVHAVTYGYNEQIGRTIRSWTNFRRKTHRLGE</sequence>
<dbReference type="RefSeq" id="XP_060308289.1">
    <property type="nucleotide sequence ID" value="XM_060461087.1"/>
</dbReference>
<name>A0AAI9YM65_9PEZI</name>
<keyword evidence="9" id="KW-1185">Reference proteome</keyword>
<evidence type="ECO:0000313" key="8">
    <source>
        <dbReference type="EMBL" id="KAK1515742.1"/>
    </source>
</evidence>
<dbReference type="GO" id="GO:0004930">
    <property type="term" value="F:G protein-coupled receptor activity"/>
    <property type="evidence" value="ECO:0007669"/>
    <property type="project" value="TreeGrafter"/>
</dbReference>
<feature type="compositionally biased region" description="Polar residues" evidence="5">
    <location>
        <begin position="214"/>
        <end position="226"/>
    </location>
</feature>
<feature type="transmembrane region" description="Helical" evidence="6">
    <location>
        <begin position="345"/>
        <end position="368"/>
    </location>
</feature>
<dbReference type="PANTHER" id="PTHR23112:SF37">
    <property type="entry name" value="G PROTEIN-COUPLED RECEPTOR GPR1"/>
    <property type="match status" value="1"/>
</dbReference>
<dbReference type="Proteomes" id="UP001240678">
    <property type="component" value="Unassembled WGS sequence"/>
</dbReference>
<reference evidence="8 9" key="1">
    <citation type="submission" date="2016-10" db="EMBL/GenBank/DDBJ databases">
        <title>The genome sequence of Colletotrichum fioriniae PJ7.</title>
        <authorList>
            <person name="Baroncelli R."/>
        </authorList>
    </citation>
    <scope>NUCLEOTIDE SEQUENCE [LARGE SCALE GENOMIC DNA]</scope>
    <source>
        <strain evidence="8 9">IMI 309622</strain>
    </source>
</reference>
<dbReference type="Pfam" id="PF11710">
    <property type="entry name" value="Git3"/>
    <property type="match status" value="1"/>
</dbReference>
<feature type="domain" description="Glucose receptor Git3-like N-terminal" evidence="7">
    <location>
        <begin position="12"/>
        <end position="199"/>
    </location>
</feature>
<evidence type="ECO:0000256" key="3">
    <source>
        <dbReference type="ARBA" id="ARBA00022989"/>
    </source>
</evidence>
<proteinExistence type="predicted"/>
<evidence type="ECO:0000256" key="4">
    <source>
        <dbReference type="ARBA" id="ARBA00023136"/>
    </source>
</evidence>
<comment type="caution">
    <text evidence="8">The sequence shown here is derived from an EMBL/GenBank/DDBJ whole genome shotgun (WGS) entry which is preliminary data.</text>
</comment>
<evidence type="ECO:0000256" key="1">
    <source>
        <dbReference type="ARBA" id="ARBA00004141"/>
    </source>
</evidence>
<keyword evidence="2 6" id="KW-0812">Transmembrane</keyword>
<evidence type="ECO:0000256" key="5">
    <source>
        <dbReference type="SAM" id="MobiDB-lite"/>
    </source>
</evidence>
<dbReference type="GO" id="GO:0005886">
    <property type="term" value="C:plasma membrane"/>
    <property type="evidence" value="ECO:0007669"/>
    <property type="project" value="TreeGrafter"/>
</dbReference>
<gene>
    <name evidence="8" type="ORF">CCOS01_12940</name>
</gene>
<evidence type="ECO:0000256" key="6">
    <source>
        <dbReference type="SAM" id="Phobius"/>
    </source>
</evidence>
<dbReference type="PANTHER" id="PTHR23112">
    <property type="entry name" value="G PROTEIN-COUPLED RECEPTOR 157-RELATED"/>
    <property type="match status" value="1"/>
</dbReference>
<feature type="region of interest" description="Disordered" evidence="5">
    <location>
        <begin position="214"/>
        <end position="235"/>
    </location>
</feature>
<comment type="subcellular location">
    <subcellularLocation>
        <location evidence="1">Membrane</location>
        <topology evidence="1">Multi-pass membrane protein</topology>
    </subcellularLocation>
</comment>
<feature type="transmembrane region" description="Helical" evidence="6">
    <location>
        <begin position="314"/>
        <end position="333"/>
    </location>
</feature>
<protein>
    <recommendedName>
        <fullName evidence="7">Glucose receptor Git3-like N-terminal domain-containing protein</fullName>
    </recommendedName>
</protein>
<dbReference type="InterPro" id="IPR023041">
    <property type="entry name" value="Glucose_rcpt_Git3-like_N"/>
</dbReference>
<feature type="transmembrane region" description="Helical" evidence="6">
    <location>
        <begin position="12"/>
        <end position="34"/>
    </location>
</feature>
<evidence type="ECO:0000259" key="7">
    <source>
        <dbReference type="Pfam" id="PF11710"/>
    </source>
</evidence>
<keyword evidence="3 6" id="KW-1133">Transmembrane helix</keyword>
<accession>A0AAI9YM65</accession>
<feature type="transmembrane region" description="Helical" evidence="6">
    <location>
        <begin position="125"/>
        <end position="149"/>
    </location>
</feature>
<evidence type="ECO:0000256" key="2">
    <source>
        <dbReference type="ARBA" id="ARBA00022692"/>
    </source>
</evidence>
<dbReference type="Gene3D" id="1.20.1070.10">
    <property type="entry name" value="Rhodopsin 7-helix transmembrane proteins"/>
    <property type="match status" value="1"/>
</dbReference>
<keyword evidence="4 6" id="KW-0472">Membrane</keyword>
<dbReference type="AlphaFoldDB" id="A0AAI9YM65"/>
<evidence type="ECO:0000313" key="9">
    <source>
        <dbReference type="Proteomes" id="UP001240678"/>
    </source>
</evidence>
<organism evidence="8 9">
    <name type="scientific">Colletotrichum costaricense</name>
    <dbReference type="NCBI Taxonomy" id="1209916"/>
    <lineage>
        <taxon>Eukaryota</taxon>
        <taxon>Fungi</taxon>
        <taxon>Dikarya</taxon>
        <taxon>Ascomycota</taxon>
        <taxon>Pezizomycotina</taxon>
        <taxon>Sordariomycetes</taxon>
        <taxon>Hypocreomycetidae</taxon>
        <taxon>Glomerellales</taxon>
        <taxon>Glomerellaceae</taxon>
        <taxon>Colletotrichum</taxon>
        <taxon>Colletotrichum acutatum species complex</taxon>
    </lineage>
</organism>
<feature type="transmembrane region" description="Helical" evidence="6">
    <location>
        <begin position="88"/>
        <end position="113"/>
    </location>
</feature>
<feature type="transmembrane region" description="Helical" evidence="6">
    <location>
        <begin position="169"/>
        <end position="192"/>
    </location>
</feature>
<dbReference type="GO" id="GO:0007189">
    <property type="term" value="P:adenylate cyclase-activating G protein-coupled receptor signaling pathway"/>
    <property type="evidence" value="ECO:0007669"/>
    <property type="project" value="TreeGrafter"/>
</dbReference>
<feature type="transmembrane region" description="Helical" evidence="6">
    <location>
        <begin position="46"/>
        <end position="68"/>
    </location>
</feature>
<dbReference type="SUPFAM" id="SSF81321">
    <property type="entry name" value="Family A G protein-coupled receptor-like"/>
    <property type="match status" value="1"/>
</dbReference>